<proteinExistence type="predicted"/>
<name>A0AAV2JHL1_KNICA</name>
<evidence type="ECO:0000256" key="1">
    <source>
        <dbReference type="SAM" id="Phobius"/>
    </source>
</evidence>
<keyword evidence="3" id="KW-1185">Reference proteome</keyword>
<keyword evidence="1" id="KW-0472">Membrane</keyword>
<feature type="transmembrane region" description="Helical" evidence="1">
    <location>
        <begin position="21"/>
        <end position="42"/>
    </location>
</feature>
<sequence>MSCCSRDSDRCALVRTALEPALFWTVAALDWMGNLLVLWVYLCRGRGLCHGGGLLTHSFFIPVTPVCGGPALPVHAYLCGLKAVLQAGSTGRACARQRPPFSGQD</sequence>
<keyword evidence="1" id="KW-1133">Transmembrane helix</keyword>
<dbReference type="EMBL" id="OZ035835">
    <property type="protein sequence ID" value="CAL1577064.1"/>
    <property type="molecule type" value="Genomic_DNA"/>
</dbReference>
<gene>
    <name evidence="2" type="ORF">KC01_LOCUS8452</name>
</gene>
<evidence type="ECO:0000313" key="3">
    <source>
        <dbReference type="Proteomes" id="UP001497482"/>
    </source>
</evidence>
<accession>A0AAV2JHL1</accession>
<evidence type="ECO:0000313" key="2">
    <source>
        <dbReference type="EMBL" id="CAL1577064.1"/>
    </source>
</evidence>
<dbReference type="Proteomes" id="UP001497482">
    <property type="component" value="Chromosome 13"/>
</dbReference>
<dbReference type="AlphaFoldDB" id="A0AAV2JHL1"/>
<protein>
    <submittedName>
        <fullName evidence="2">Uncharacterized protein</fullName>
    </submittedName>
</protein>
<organism evidence="2 3">
    <name type="scientific">Knipowitschia caucasica</name>
    <name type="common">Caucasian dwarf goby</name>
    <name type="synonym">Pomatoschistus caucasicus</name>
    <dbReference type="NCBI Taxonomy" id="637954"/>
    <lineage>
        <taxon>Eukaryota</taxon>
        <taxon>Metazoa</taxon>
        <taxon>Chordata</taxon>
        <taxon>Craniata</taxon>
        <taxon>Vertebrata</taxon>
        <taxon>Euteleostomi</taxon>
        <taxon>Actinopterygii</taxon>
        <taxon>Neopterygii</taxon>
        <taxon>Teleostei</taxon>
        <taxon>Neoteleostei</taxon>
        <taxon>Acanthomorphata</taxon>
        <taxon>Gobiaria</taxon>
        <taxon>Gobiiformes</taxon>
        <taxon>Gobioidei</taxon>
        <taxon>Gobiidae</taxon>
        <taxon>Gobiinae</taxon>
        <taxon>Knipowitschia</taxon>
    </lineage>
</organism>
<reference evidence="2 3" key="1">
    <citation type="submission" date="2024-04" db="EMBL/GenBank/DDBJ databases">
        <authorList>
            <person name="Waldvogel A.-M."/>
            <person name="Schoenle A."/>
        </authorList>
    </citation>
    <scope>NUCLEOTIDE SEQUENCE [LARGE SCALE GENOMIC DNA]</scope>
</reference>
<keyword evidence="1" id="KW-0812">Transmembrane</keyword>